<organism evidence="3 4">
    <name type="scientific">Hephaestia caeni</name>
    <dbReference type="NCBI Taxonomy" id="645617"/>
    <lineage>
        <taxon>Bacteria</taxon>
        <taxon>Pseudomonadati</taxon>
        <taxon>Pseudomonadota</taxon>
        <taxon>Alphaproteobacteria</taxon>
        <taxon>Sphingomonadales</taxon>
        <taxon>Sphingomonadaceae</taxon>
        <taxon>Hephaestia</taxon>
    </lineage>
</organism>
<feature type="transmembrane region" description="Helical" evidence="1">
    <location>
        <begin position="294"/>
        <end position="313"/>
    </location>
</feature>
<dbReference type="PANTHER" id="PTHR30590:SF2">
    <property type="entry name" value="INNER MEMBRANE PROTEIN"/>
    <property type="match status" value="1"/>
</dbReference>
<keyword evidence="1" id="KW-0472">Membrane</keyword>
<keyword evidence="1" id="KW-0812">Transmembrane</keyword>
<dbReference type="OrthoDB" id="9807744at2"/>
<feature type="domain" description="DUF418" evidence="2">
    <location>
        <begin position="242"/>
        <end position="397"/>
    </location>
</feature>
<evidence type="ECO:0000313" key="3">
    <source>
        <dbReference type="EMBL" id="RIA47134.1"/>
    </source>
</evidence>
<evidence type="ECO:0000313" key="4">
    <source>
        <dbReference type="Proteomes" id="UP000266568"/>
    </source>
</evidence>
<protein>
    <recommendedName>
        <fullName evidence="2">DUF418 domain-containing protein</fullName>
    </recommendedName>
</protein>
<feature type="transmembrane region" description="Helical" evidence="1">
    <location>
        <begin position="334"/>
        <end position="355"/>
    </location>
</feature>
<dbReference type="InterPro" id="IPR007349">
    <property type="entry name" value="DUF418"/>
</dbReference>
<accession>A0A397PLY5</accession>
<keyword evidence="1" id="KW-1133">Transmembrane helix</keyword>
<name>A0A397PLY5_9SPHN</name>
<sequence length="414" mass="44352">MTSPAPPIARITAIDTVRGFAVLGILIMNVVGMAMPSAAYGDPRAYGGSGGADLIAWLAAFVIADGKMRGLFTMLFGASMAIVADRAAARGASPAAVHYQRMAWLLVIGLIHAYLIWHGDILAEYAVTGAILFFAIAWRPAALFYMALVFWGVDIAMHVDAWWALDTLRAAASQPDAAADTIAHWMRLSTPDAAAAARELAAYRGDFADIEAARIANALAIQRMLPQLLVESLGMAALGIGLYRTGYFTRWPARAHRALIVAGAVALVLTAWIAGGAVGLDPVAMHGADVASLMLRPAIMLGYASALILLVASGKMRWLVARLAAAGRMALTNYLASSIVLTTIFYGYGGGWFGAFSRAALVPFVLAMWALILLWSAPWLARFAYGPAEWLWRSLARRALQPMRISHKPPSKRE</sequence>
<proteinExistence type="predicted"/>
<dbReference type="AlphaFoldDB" id="A0A397PLY5"/>
<dbReference type="Proteomes" id="UP000266568">
    <property type="component" value="Unassembled WGS sequence"/>
</dbReference>
<feature type="transmembrane region" description="Helical" evidence="1">
    <location>
        <begin position="129"/>
        <end position="153"/>
    </location>
</feature>
<reference evidence="3 4" key="1">
    <citation type="submission" date="2018-08" db="EMBL/GenBank/DDBJ databases">
        <title>Genomic Encyclopedia of Type Strains, Phase IV (KMG-IV): sequencing the most valuable type-strain genomes for metagenomic binning, comparative biology and taxonomic classification.</title>
        <authorList>
            <person name="Goeker M."/>
        </authorList>
    </citation>
    <scope>NUCLEOTIDE SEQUENCE [LARGE SCALE GENOMIC DNA]</scope>
    <source>
        <strain evidence="3 4">DSM 25527</strain>
    </source>
</reference>
<evidence type="ECO:0000256" key="1">
    <source>
        <dbReference type="SAM" id="Phobius"/>
    </source>
</evidence>
<feature type="transmembrane region" description="Helical" evidence="1">
    <location>
        <begin position="255"/>
        <end position="274"/>
    </location>
</feature>
<dbReference type="Pfam" id="PF04235">
    <property type="entry name" value="DUF418"/>
    <property type="match status" value="1"/>
</dbReference>
<feature type="transmembrane region" description="Helical" evidence="1">
    <location>
        <begin position="101"/>
        <end position="117"/>
    </location>
</feature>
<dbReference type="PANTHER" id="PTHR30590">
    <property type="entry name" value="INNER MEMBRANE PROTEIN"/>
    <property type="match status" value="1"/>
</dbReference>
<dbReference type="EMBL" id="QXDC01000002">
    <property type="protein sequence ID" value="RIA47134.1"/>
    <property type="molecule type" value="Genomic_DNA"/>
</dbReference>
<gene>
    <name evidence="3" type="ORF">DFR49_1703</name>
</gene>
<evidence type="ECO:0000259" key="2">
    <source>
        <dbReference type="Pfam" id="PF04235"/>
    </source>
</evidence>
<keyword evidence="4" id="KW-1185">Reference proteome</keyword>
<comment type="caution">
    <text evidence="3">The sequence shown here is derived from an EMBL/GenBank/DDBJ whole genome shotgun (WGS) entry which is preliminary data.</text>
</comment>
<feature type="transmembrane region" description="Helical" evidence="1">
    <location>
        <begin position="20"/>
        <end position="39"/>
    </location>
</feature>
<dbReference type="RefSeq" id="WP_119035135.1">
    <property type="nucleotide sequence ID" value="NZ_QXDC01000002.1"/>
</dbReference>
<feature type="transmembrane region" description="Helical" evidence="1">
    <location>
        <begin position="361"/>
        <end position="385"/>
    </location>
</feature>
<dbReference type="InterPro" id="IPR052529">
    <property type="entry name" value="Bact_Transport_Assoc"/>
</dbReference>